<dbReference type="GO" id="GO:0016560">
    <property type="term" value="P:protein import into peroxisome matrix, docking"/>
    <property type="evidence" value="ECO:0007669"/>
    <property type="project" value="UniProtKB-UniRule"/>
</dbReference>
<evidence type="ECO:0000256" key="9">
    <source>
        <dbReference type="ARBA" id="ARBA00046271"/>
    </source>
</evidence>
<dbReference type="AlphaFoldDB" id="A0A5M6BRY4"/>
<protein>
    <recommendedName>
        <fullName evidence="7 10">Peroxisomal membrane protein PEX14</fullName>
    </recommendedName>
    <alternativeName>
        <fullName evidence="8 10">Peroxin-14</fullName>
    </alternativeName>
</protein>
<sequence>MDASLSSSSRQELIRNAVLFLNDPKVQSSSLTSRIQFLESKGLNEQEIQIALQQASDGTNPPERPSIPAPRYTNSSGYGYQYGTMVPPAPPSRDWRDLFIMAVVSGGVVYGLTALAKKYLVPHLRPPSTTSFQETSTSLTAQYDEAARLLSELTEQTTKLQTTIEEDRERVNAVVGEVEDAVRGVKDGEERWREEMRDIRGEVESVRELVPKMIEKHAQTQSAALTDLQAELRSLKTLLLSRQQQTSTQQNGSSSSTSGVSSTTAAANALLGPRAGTGKASIPAWQLAPSTGGSASGSGASTPLNGSGTLDKEKANEEVKEDGV</sequence>
<evidence type="ECO:0000256" key="12">
    <source>
        <dbReference type="SAM" id="MobiDB-lite"/>
    </source>
</evidence>
<dbReference type="GeneID" id="43592218"/>
<feature type="compositionally biased region" description="Low complexity" evidence="12">
    <location>
        <begin position="290"/>
        <end position="302"/>
    </location>
</feature>
<dbReference type="GO" id="GO:1990429">
    <property type="term" value="C:peroxisomal importomer complex"/>
    <property type="evidence" value="ECO:0007669"/>
    <property type="project" value="TreeGrafter"/>
</dbReference>
<comment type="subcellular location">
    <subcellularLocation>
        <location evidence="9 10">Peroxisome membrane</location>
    </subcellularLocation>
</comment>
<accession>A0A5M6BRY4</accession>
<feature type="region of interest" description="Disordered" evidence="12">
    <location>
        <begin position="276"/>
        <end position="324"/>
    </location>
</feature>
<keyword evidence="11" id="KW-0175">Coiled coil</keyword>
<evidence type="ECO:0000256" key="3">
    <source>
        <dbReference type="ARBA" id="ARBA00022927"/>
    </source>
</evidence>
<dbReference type="GO" id="GO:0005102">
    <property type="term" value="F:signaling receptor binding"/>
    <property type="evidence" value="ECO:0007669"/>
    <property type="project" value="TreeGrafter"/>
</dbReference>
<name>A0A5M6BRY4_9TREE</name>
<dbReference type="Gene3D" id="1.10.10.10">
    <property type="entry name" value="Winged helix-like DNA-binding domain superfamily/Winged helix DNA-binding domain"/>
    <property type="match status" value="1"/>
</dbReference>
<reference evidence="13" key="2">
    <citation type="submission" date="2024-01" db="EMBL/GenBank/DDBJ databases">
        <title>Comparative genomics of Cryptococcus and Kwoniella reveals pathogenesis evolution and contrasting modes of karyotype evolution via chromosome fusion or intercentromeric recombination.</title>
        <authorList>
            <person name="Coelho M.A."/>
            <person name="David-Palma M."/>
            <person name="Shea T."/>
            <person name="Bowers K."/>
            <person name="McGinley-Smith S."/>
            <person name="Mohammad A.W."/>
            <person name="Gnirke A."/>
            <person name="Yurkov A.M."/>
            <person name="Nowrousian M."/>
            <person name="Sun S."/>
            <person name="Cuomo C.A."/>
            <person name="Heitman J."/>
        </authorList>
    </citation>
    <scope>NUCLEOTIDE SEQUENCE</scope>
    <source>
        <strain evidence="13">CBS 12478</strain>
    </source>
</reference>
<keyword evidence="5 10" id="KW-0472">Membrane</keyword>
<dbReference type="InterPro" id="IPR006785">
    <property type="entry name" value="Pex14_N"/>
</dbReference>
<dbReference type="OrthoDB" id="5549158at2759"/>
<evidence type="ECO:0000256" key="11">
    <source>
        <dbReference type="SAM" id="Coils"/>
    </source>
</evidence>
<proteinExistence type="inferred from homology"/>
<keyword evidence="3 10" id="KW-0653">Protein transport</keyword>
<evidence type="ECO:0000313" key="14">
    <source>
        <dbReference type="Proteomes" id="UP000322225"/>
    </source>
</evidence>
<evidence type="ECO:0000256" key="10">
    <source>
        <dbReference type="RuleBase" id="RU367032"/>
    </source>
</evidence>
<dbReference type="PANTHER" id="PTHR23058:SF0">
    <property type="entry name" value="PEROXISOMAL MEMBRANE PROTEIN PEX14"/>
    <property type="match status" value="1"/>
</dbReference>
<dbReference type="InterPro" id="IPR036388">
    <property type="entry name" value="WH-like_DNA-bd_sf"/>
</dbReference>
<evidence type="ECO:0000313" key="13">
    <source>
        <dbReference type="EMBL" id="WWD20865.1"/>
    </source>
</evidence>
<keyword evidence="4" id="KW-0811">Translocation</keyword>
<evidence type="ECO:0000256" key="2">
    <source>
        <dbReference type="ARBA" id="ARBA00022448"/>
    </source>
</evidence>
<evidence type="ECO:0000256" key="1">
    <source>
        <dbReference type="ARBA" id="ARBA00005443"/>
    </source>
</evidence>
<keyword evidence="14" id="KW-1185">Reference proteome</keyword>
<comment type="function">
    <text evidence="10">Component of the PEX13-PEX14 docking complex, a translocon channel that specifically mediates the import of peroxisomal cargo proteins bound to PEX5 receptor. The PEX13-PEX14 docking complex forms a large import pore which can be opened to a diameter of about 9 nm. Mechanistically, PEX5 receptor along with cargo proteins associates with the PEX14 subunit of the PEX13-PEX14 docking complex in the cytosol, leading to the insertion of the receptor into the organelle membrane with the concomitant translocation of the cargo into the peroxisome matrix.</text>
</comment>
<keyword evidence="6 10" id="KW-0576">Peroxisome</keyword>
<feature type="region of interest" description="Disordered" evidence="12">
    <location>
        <begin position="54"/>
        <end position="74"/>
    </location>
</feature>
<comment type="similarity">
    <text evidence="1 10">Belongs to the peroxin-14 family.</text>
</comment>
<gene>
    <name evidence="13" type="ORF">CI109_105342</name>
</gene>
<dbReference type="RefSeq" id="XP_031857648.1">
    <property type="nucleotide sequence ID" value="XM_032008046.1"/>
</dbReference>
<dbReference type="PANTHER" id="PTHR23058">
    <property type="entry name" value="PEROXISOMAL MEMBRANE PROTEIN PEX14"/>
    <property type="match status" value="1"/>
</dbReference>
<evidence type="ECO:0000256" key="5">
    <source>
        <dbReference type="ARBA" id="ARBA00023136"/>
    </source>
</evidence>
<evidence type="ECO:0000256" key="6">
    <source>
        <dbReference type="ARBA" id="ARBA00023140"/>
    </source>
</evidence>
<dbReference type="EMBL" id="CP144059">
    <property type="protein sequence ID" value="WWD20865.1"/>
    <property type="molecule type" value="Genomic_DNA"/>
</dbReference>
<evidence type="ECO:0000256" key="4">
    <source>
        <dbReference type="ARBA" id="ARBA00023010"/>
    </source>
</evidence>
<dbReference type="GO" id="GO:0005778">
    <property type="term" value="C:peroxisomal membrane"/>
    <property type="evidence" value="ECO:0007669"/>
    <property type="project" value="UniProtKB-SubCell"/>
</dbReference>
<dbReference type="InterPro" id="IPR025655">
    <property type="entry name" value="PEX14"/>
</dbReference>
<feature type="coiled-coil region" evidence="11">
    <location>
        <begin position="136"/>
        <end position="170"/>
    </location>
</feature>
<feature type="compositionally biased region" description="Basic and acidic residues" evidence="12">
    <location>
        <begin position="310"/>
        <end position="324"/>
    </location>
</feature>
<dbReference type="Proteomes" id="UP000322225">
    <property type="component" value="Chromosome 9"/>
</dbReference>
<evidence type="ECO:0000256" key="8">
    <source>
        <dbReference type="ARBA" id="ARBA00029691"/>
    </source>
</evidence>
<dbReference type="KEGG" id="ksn:43592218"/>
<evidence type="ECO:0000256" key="7">
    <source>
        <dbReference type="ARBA" id="ARBA00029502"/>
    </source>
</evidence>
<keyword evidence="2 10" id="KW-0813">Transport</keyword>
<reference evidence="13" key="1">
    <citation type="submission" date="2017-08" db="EMBL/GenBank/DDBJ databases">
        <authorList>
            <person name="Cuomo C."/>
            <person name="Billmyre B."/>
            <person name="Heitman J."/>
        </authorList>
    </citation>
    <scope>NUCLEOTIDE SEQUENCE</scope>
    <source>
        <strain evidence="13">CBS 12478</strain>
    </source>
</reference>
<feature type="region of interest" description="Disordered" evidence="12">
    <location>
        <begin position="241"/>
        <end position="261"/>
    </location>
</feature>
<dbReference type="Pfam" id="PF04695">
    <property type="entry name" value="Pex14_N"/>
    <property type="match status" value="1"/>
</dbReference>
<organism evidence="13 14">
    <name type="scientific">Kwoniella shandongensis</name>
    <dbReference type="NCBI Taxonomy" id="1734106"/>
    <lineage>
        <taxon>Eukaryota</taxon>
        <taxon>Fungi</taxon>
        <taxon>Dikarya</taxon>
        <taxon>Basidiomycota</taxon>
        <taxon>Agaricomycotina</taxon>
        <taxon>Tremellomycetes</taxon>
        <taxon>Tremellales</taxon>
        <taxon>Cryptococcaceae</taxon>
        <taxon>Kwoniella</taxon>
    </lineage>
</organism>